<keyword evidence="3 8" id="KW-0812">Transmembrane</keyword>
<keyword evidence="5 8" id="KW-1133">Transmembrane helix</keyword>
<evidence type="ECO:0000256" key="4">
    <source>
        <dbReference type="ARBA" id="ARBA00022960"/>
    </source>
</evidence>
<comment type="pathway">
    <text evidence="2 8">Cell wall biogenesis; peptidoglycan biosynthesis.</text>
</comment>
<comment type="subcellular location">
    <subcellularLocation>
        <location evidence="8">Cell membrane</location>
        <topology evidence="8">Multi-pass membrane protein</topology>
    </subcellularLocation>
    <subcellularLocation>
        <location evidence="1">Membrane</location>
        <topology evidence="1">Multi-pass membrane protein</topology>
    </subcellularLocation>
</comment>
<keyword evidence="4 8" id="KW-0133">Cell shape</keyword>
<dbReference type="GO" id="GO:0015648">
    <property type="term" value="F:lipid-linked peptidoglycan transporter activity"/>
    <property type="evidence" value="ECO:0007669"/>
    <property type="project" value="TreeGrafter"/>
</dbReference>
<evidence type="ECO:0000256" key="5">
    <source>
        <dbReference type="ARBA" id="ARBA00022989"/>
    </source>
</evidence>
<evidence type="ECO:0000256" key="7">
    <source>
        <dbReference type="ARBA" id="ARBA00049902"/>
    </source>
</evidence>
<dbReference type="GO" id="GO:0005886">
    <property type="term" value="C:plasma membrane"/>
    <property type="evidence" value="ECO:0007669"/>
    <property type="project" value="UniProtKB-SubCell"/>
</dbReference>
<dbReference type="PANTHER" id="PTHR30474">
    <property type="entry name" value="CELL CYCLE PROTEIN"/>
    <property type="match status" value="1"/>
</dbReference>
<dbReference type="EMBL" id="BOOW01000056">
    <property type="protein sequence ID" value="GII97246.1"/>
    <property type="molecule type" value="Genomic_DNA"/>
</dbReference>
<protein>
    <recommendedName>
        <fullName evidence="8">Peptidoglycan glycosyltransferase RodA</fullName>
        <shortName evidence="8">PGT</shortName>
        <ecNumber evidence="8">2.4.99.28</ecNumber>
    </recommendedName>
    <alternativeName>
        <fullName evidence="8">Cell elongation protein RodA</fullName>
    </alternativeName>
    <alternativeName>
        <fullName evidence="8">Cell wall polymerase</fullName>
    </alternativeName>
    <alternativeName>
        <fullName evidence="8">Peptidoglycan polymerase</fullName>
        <shortName evidence="8">PG polymerase</shortName>
    </alternativeName>
</protein>
<keyword evidence="10" id="KW-1185">Reference proteome</keyword>
<feature type="transmembrane region" description="Helical" evidence="8">
    <location>
        <begin position="26"/>
        <end position="48"/>
    </location>
</feature>
<feature type="transmembrane region" description="Helical" evidence="8">
    <location>
        <begin position="121"/>
        <end position="149"/>
    </location>
</feature>
<evidence type="ECO:0000256" key="3">
    <source>
        <dbReference type="ARBA" id="ARBA00022692"/>
    </source>
</evidence>
<dbReference type="GO" id="GO:0051301">
    <property type="term" value="P:cell division"/>
    <property type="evidence" value="ECO:0007669"/>
    <property type="project" value="InterPro"/>
</dbReference>
<evidence type="ECO:0000313" key="9">
    <source>
        <dbReference type="EMBL" id="GII97246.1"/>
    </source>
</evidence>
<dbReference type="HAMAP" id="MF_02079">
    <property type="entry name" value="PGT_RodA"/>
    <property type="match status" value="1"/>
</dbReference>
<dbReference type="GO" id="GO:0071555">
    <property type="term" value="P:cell wall organization"/>
    <property type="evidence" value="ECO:0007669"/>
    <property type="project" value="UniProtKB-KW"/>
</dbReference>
<name>A0A919VB66_9ACTN</name>
<dbReference type="GO" id="GO:0009252">
    <property type="term" value="P:peptidoglycan biosynthetic process"/>
    <property type="evidence" value="ECO:0007669"/>
    <property type="project" value="UniProtKB-UniRule"/>
</dbReference>
<dbReference type="InterPro" id="IPR001182">
    <property type="entry name" value="FtsW/RodA"/>
</dbReference>
<feature type="transmembrane region" description="Helical" evidence="8">
    <location>
        <begin position="207"/>
        <end position="224"/>
    </location>
</feature>
<feature type="transmembrane region" description="Helical" evidence="8">
    <location>
        <begin position="68"/>
        <end position="84"/>
    </location>
</feature>
<evidence type="ECO:0000313" key="10">
    <source>
        <dbReference type="Proteomes" id="UP000606172"/>
    </source>
</evidence>
<dbReference type="EC" id="2.4.99.28" evidence="8"/>
<comment type="similarity">
    <text evidence="8">Belongs to the SEDS family. MrdB/RodA subfamily.</text>
</comment>
<dbReference type="GO" id="GO:0008955">
    <property type="term" value="F:peptidoglycan glycosyltransferase activity"/>
    <property type="evidence" value="ECO:0007669"/>
    <property type="project" value="UniProtKB-UniRule"/>
</dbReference>
<dbReference type="AlphaFoldDB" id="A0A919VB66"/>
<dbReference type="Proteomes" id="UP000606172">
    <property type="component" value="Unassembled WGS sequence"/>
</dbReference>
<keyword evidence="8" id="KW-0808">Transferase</keyword>
<dbReference type="PANTHER" id="PTHR30474:SF14">
    <property type="entry name" value="CELL CYCLE PROTEIN"/>
    <property type="match status" value="1"/>
</dbReference>
<dbReference type="InterPro" id="IPR018365">
    <property type="entry name" value="Cell_cycle_FtsW-rel_CS"/>
</dbReference>
<comment type="caution">
    <text evidence="9">The sequence shown here is derived from an EMBL/GenBank/DDBJ whole genome shotgun (WGS) entry which is preliminary data.</text>
</comment>
<feature type="transmembrane region" description="Helical" evidence="8">
    <location>
        <begin position="296"/>
        <end position="316"/>
    </location>
</feature>
<dbReference type="InterPro" id="IPR011923">
    <property type="entry name" value="RodA/MrdB"/>
</dbReference>
<accession>A0A919VB66</accession>
<evidence type="ECO:0000256" key="1">
    <source>
        <dbReference type="ARBA" id="ARBA00004141"/>
    </source>
</evidence>
<comment type="function">
    <text evidence="8">Peptidoglycan polymerase that is essential for cell wall elongation.</text>
</comment>
<evidence type="ECO:0000256" key="2">
    <source>
        <dbReference type="ARBA" id="ARBA00004752"/>
    </source>
</evidence>
<sequence length="396" mass="42147">MSRSGAGALERGALVKRRTLADRAEAVWRVDGVLLVAVAALTVIGTLLVWSSTRTWAPGATGLVKKHLFNVVIGWVLCGLVAMVDHRGLRAYAPLIYLLTVLGLVVVITPLGSTINGSHSWIMLGGGFAVQPSEFAKLGLVLILAMLFARPVEGTERARPLDVLLALVAAVIMMGLVMLQPDLGTTLVLGVILLGALVVGGVRKRWIAGLVLLAGAGAAAVWFLDLLEPYQVARFTAFLDPSTDPRGVGYNSTQSMIAIGSGELFGKGLFEGGQTTGRFVPEQHTDFIFTVAGEEFGFLGSVTVVALIGAVLLRGVRIARDCEDRFGTLMAGTIVCWLAFQSFINIGMTIGIMPITGLPLPFVSYGGTATFANMIAVGLLQSIHIRTHQRHERAYR</sequence>
<keyword evidence="8" id="KW-0573">Peptidoglycan synthesis</keyword>
<comment type="catalytic activity">
    <reaction evidence="7 8">
        <text>[GlcNAc-(1-&gt;4)-Mur2Ac(oyl-L-Ala-gamma-D-Glu-L-Lys-D-Ala-D-Ala)](n)-di-trans,octa-cis-undecaprenyl diphosphate + beta-D-GlcNAc-(1-&gt;4)-Mur2Ac(oyl-L-Ala-gamma-D-Glu-L-Lys-D-Ala-D-Ala)-di-trans,octa-cis-undecaprenyl diphosphate = [GlcNAc-(1-&gt;4)-Mur2Ac(oyl-L-Ala-gamma-D-Glu-L-Lys-D-Ala-D-Ala)](n+1)-di-trans,octa-cis-undecaprenyl diphosphate + di-trans,octa-cis-undecaprenyl diphosphate + H(+)</text>
        <dbReference type="Rhea" id="RHEA:23708"/>
        <dbReference type="Rhea" id="RHEA-COMP:9602"/>
        <dbReference type="Rhea" id="RHEA-COMP:9603"/>
        <dbReference type="ChEBI" id="CHEBI:15378"/>
        <dbReference type="ChEBI" id="CHEBI:58405"/>
        <dbReference type="ChEBI" id="CHEBI:60033"/>
        <dbReference type="ChEBI" id="CHEBI:78435"/>
        <dbReference type="EC" id="2.4.99.28"/>
    </reaction>
</comment>
<feature type="transmembrane region" description="Helical" evidence="8">
    <location>
        <begin position="328"/>
        <end position="356"/>
    </location>
</feature>
<dbReference type="RefSeq" id="WP_204032784.1">
    <property type="nucleotide sequence ID" value="NZ_BOOW01000056.1"/>
</dbReference>
<feature type="transmembrane region" description="Helical" evidence="8">
    <location>
        <begin position="185"/>
        <end position="202"/>
    </location>
</feature>
<reference evidence="9" key="1">
    <citation type="submission" date="2021-01" db="EMBL/GenBank/DDBJ databases">
        <title>Whole genome shotgun sequence of Sinosporangium siamense NBRC 109515.</title>
        <authorList>
            <person name="Komaki H."/>
            <person name="Tamura T."/>
        </authorList>
    </citation>
    <scope>NUCLEOTIDE SEQUENCE</scope>
    <source>
        <strain evidence="9">NBRC 109515</strain>
    </source>
</reference>
<proteinExistence type="inferred from homology"/>
<dbReference type="GO" id="GO:0008360">
    <property type="term" value="P:regulation of cell shape"/>
    <property type="evidence" value="ECO:0007669"/>
    <property type="project" value="UniProtKB-KW"/>
</dbReference>
<dbReference type="PROSITE" id="PS00428">
    <property type="entry name" value="FTSW_RODA_SPOVE"/>
    <property type="match status" value="1"/>
</dbReference>
<keyword evidence="6 8" id="KW-0472">Membrane</keyword>
<evidence type="ECO:0000256" key="8">
    <source>
        <dbReference type="HAMAP-Rule" id="MF_02079"/>
    </source>
</evidence>
<evidence type="ECO:0000256" key="6">
    <source>
        <dbReference type="ARBA" id="ARBA00023136"/>
    </source>
</evidence>
<keyword evidence="8" id="KW-0328">Glycosyltransferase</keyword>
<feature type="transmembrane region" description="Helical" evidence="8">
    <location>
        <begin position="362"/>
        <end position="383"/>
    </location>
</feature>
<keyword evidence="8" id="KW-0961">Cell wall biogenesis/degradation</keyword>
<dbReference type="NCBIfam" id="TIGR02210">
    <property type="entry name" value="rodA_shape"/>
    <property type="match status" value="1"/>
</dbReference>
<feature type="transmembrane region" description="Helical" evidence="8">
    <location>
        <begin position="96"/>
        <end position="115"/>
    </location>
</feature>
<gene>
    <name evidence="8" type="primary">rodA</name>
    <name evidence="9" type="ORF">Ssi02_74770</name>
</gene>
<keyword evidence="8" id="KW-1003">Cell membrane</keyword>
<dbReference type="GO" id="GO:0032153">
    <property type="term" value="C:cell division site"/>
    <property type="evidence" value="ECO:0007669"/>
    <property type="project" value="TreeGrafter"/>
</dbReference>
<dbReference type="Pfam" id="PF01098">
    <property type="entry name" value="FTSW_RODA_SPOVE"/>
    <property type="match status" value="1"/>
</dbReference>
<organism evidence="9 10">
    <name type="scientific">Sinosporangium siamense</name>
    <dbReference type="NCBI Taxonomy" id="1367973"/>
    <lineage>
        <taxon>Bacteria</taxon>
        <taxon>Bacillati</taxon>
        <taxon>Actinomycetota</taxon>
        <taxon>Actinomycetes</taxon>
        <taxon>Streptosporangiales</taxon>
        <taxon>Streptosporangiaceae</taxon>
        <taxon>Sinosporangium</taxon>
    </lineage>
</organism>
<feature type="transmembrane region" description="Helical" evidence="8">
    <location>
        <begin position="161"/>
        <end position="179"/>
    </location>
</feature>